<comment type="caution">
    <text evidence="1">The sequence shown here is derived from an EMBL/GenBank/DDBJ whole genome shotgun (WGS) entry which is preliminary data.</text>
</comment>
<sequence length="212" mass="23925">MKKFTKIMLIIAGSLAALGIVFSGIAAVMGAGWSTIHRKALAGELDFGNWHIGNGVYYAYDQGHGSWDHFWDDDYDDDDDWDDEDWDNDDWDDEDDELMDDNRAVESFGSWILNLTDLKSEPAGTESCIIPYPASEAASLKLELDVVNELIFEVSDSADEISIKMENGYQDYLSTKQKDSALKVSYHSGHHHFEKGPTFTVVLPRQCENWTL</sequence>
<name>A0A3R5W084_9FIRM</name>
<dbReference type="Proteomes" id="UP000283738">
    <property type="component" value="Unassembled WGS sequence"/>
</dbReference>
<proteinExistence type="predicted"/>
<accession>A0A3R5W084</accession>
<organism evidence="1 2">
    <name type="scientific">Roseburia inulinivorans</name>
    <dbReference type="NCBI Taxonomy" id="360807"/>
    <lineage>
        <taxon>Bacteria</taxon>
        <taxon>Bacillati</taxon>
        <taxon>Bacillota</taxon>
        <taxon>Clostridia</taxon>
        <taxon>Lachnospirales</taxon>
        <taxon>Lachnospiraceae</taxon>
        <taxon>Roseburia</taxon>
    </lineage>
</organism>
<dbReference type="AlphaFoldDB" id="A0A3R5W084"/>
<evidence type="ECO:0000313" key="2">
    <source>
        <dbReference type="Proteomes" id="UP000283738"/>
    </source>
</evidence>
<gene>
    <name evidence="1" type="ORF">DWY96_07280</name>
</gene>
<dbReference type="RefSeq" id="WP_118109638.1">
    <property type="nucleotide sequence ID" value="NZ_QRTF01000012.1"/>
</dbReference>
<evidence type="ECO:0000313" key="1">
    <source>
        <dbReference type="EMBL" id="RGQ50204.1"/>
    </source>
</evidence>
<reference evidence="1 2" key="1">
    <citation type="submission" date="2018-08" db="EMBL/GenBank/DDBJ databases">
        <title>A genome reference for cultivated species of the human gut microbiota.</title>
        <authorList>
            <person name="Zou Y."/>
            <person name="Xue W."/>
            <person name="Luo G."/>
        </authorList>
    </citation>
    <scope>NUCLEOTIDE SEQUENCE [LARGE SCALE GENOMIC DNA]</scope>
    <source>
        <strain evidence="1 2">AF28-15</strain>
    </source>
</reference>
<protein>
    <submittedName>
        <fullName evidence="1">Uncharacterized protein</fullName>
    </submittedName>
</protein>
<dbReference type="EMBL" id="QRTF01000012">
    <property type="protein sequence ID" value="RGQ50204.1"/>
    <property type="molecule type" value="Genomic_DNA"/>
</dbReference>